<dbReference type="PANTHER" id="PTHR30606:SF10">
    <property type="entry name" value="PHOSPHATIDYLINOSITOL MANNOSIDE ACYLTRANSFERASE"/>
    <property type="match status" value="1"/>
</dbReference>
<keyword evidence="2" id="KW-1003">Cell membrane</keyword>
<dbReference type="Pfam" id="PF03279">
    <property type="entry name" value="Lip_A_acyltrans"/>
    <property type="match status" value="1"/>
</dbReference>
<evidence type="ECO:0000313" key="7">
    <source>
        <dbReference type="EMBL" id="KUK45815.1"/>
    </source>
</evidence>
<sequence>MLQQSIVIQIAIFLGRILSRQTGLKISSWIGTLLGRRKKSSMVRAIRANQFVIKDQSLSQKELIELPKIVFRSASNCIFDYFYFLSRPDRLQEVVDFSPKAKMAFERIRKNQPSVFVCPHLSNFDLMGYALALNNFEVQVLSYPEPVSSYKMQNQLRESLGIIVTPMTLSAFRQARKRLQNGGSILTGLDRPLPENQQNKYQPTFFGHEANLPVTYVRMAMEAEAPVIVVAATSQPGRRYMLEATDPIWMEPQDELETEIIHNANRVLKEAEEIILKFSNQWAMFYPIWPKFLGV</sequence>
<keyword evidence="3" id="KW-0997">Cell inner membrane</keyword>
<keyword evidence="4" id="KW-0808">Transferase</keyword>
<protein>
    <recommendedName>
        <fullName evidence="9">Acyltransferase</fullName>
    </recommendedName>
</protein>
<dbReference type="GO" id="GO:0009247">
    <property type="term" value="P:glycolipid biosynthetic process"/>
    <property type="evidence" value="ECO:0007669"/>
    <property type="project" value="UniProtKB-ARBA"/>
</dbReference>
<evidence type="ECO:0000256" key="6">
    <source>
        <dbReference type="ARBA" id="ARBA00023315"/>
    </source>
</evidence>
<dbReference type="PANTHER" id="PTHR30606">
    <property type="entry name" value="LIPID A BIOSYNTHESIS LAUROYL ACYLTRANSFERASE"/>
    <property type="match status" value="1"/>
</dbReference>
<name>A0A101FWR6_9CHLR</name>
<keyword evidence="5" id="KW-0472">Membrane</keyword>
<gene>
    <name evidence="7" type="ORF">XD73_1310</name>
</gene>
<accession>A0A101FWR6</accession>
<evidence type="ECO:0000313" key="8">
    <source>
        <dbReference type="Proteomes" id="UP000064249"/>
    </source>
</evidence>
<comment type="subcellular location">
    <subcellularLocation>
        <location evidence="1">Cell inner membrane</location>
    </subcellularLocation>
</comment>
<dbReference type="Proteomes" id="UP000064249">
    <property type="component" value="Unassembled WGS sequence"/>
</dbReference>
<dbReference type="EMBL" id="LGFU01000143">
    <property type="protein sequence ID" value="KUK45815.1"/>
    <property type="molecule type" value="Genomic_DNA"/>
</dbReference>
<evidence type="ECO:0000256" key="5">
    <source>
        <dbReference type="ARBA" id="ARBA00023136"/>
    </source>
</evidence>
<dbReference type="AlphaFoldDB" id="A0A101FWR6"/>
<dbReference type="GO" id="GO:0016746">
    <property type="term" value="F:acyltransferase activity"/>
    <property type="evidence" value="ECO:0007669"/>
    <property type="project" value="UniProtKB-KW"/>
</dbReference>
<evidence type="ECO:0008006" key="9">
    <source>
        <dbReference type="Google" id="ProtNLM"/>
    </source>
</evidence>
<dbReference type="InterPro" id="IPR004960">
    <property type="entry name" value="LipA_acyltrans"/>
</dbReference>
<keyword evidence="6" id="KW-0012">Acyltransferase</keyword>
<evidence type="ECO:0000256" key="4">
    <source>
        <dbReference type="ARBA" id="ARBA00022679"/>
    </source>
</evidence>
<comment type="caution">
    <text evidence="7">The sequence shown here is derived from an EMBL/GenBank/DDBJ whole genome shotgun (WGS) entry which is preliminary data.</text>
</comment>
<proteinExistence type="predicted"/>
<dbReference type="GO" id="GO:0005886">
    <property type="term" value="C:plasma membrane"/>
    <property type="evidence" value="ECO:0007669"/>
    <property type="project" value="UniProtKB-SubCell"/>
</dbReference>
<reference evidence="7 8" key="1">
    <citation type="journal article" date="2015" name="MBio">
        <title>Genome-Resolved Metagenomic Analysis Reveals Roles for Candidate Phyla and Other Microbial Community Members in Biogeochemical Transformations in Oil Reservoirs.</title>
        <authorList>
            <person name="Hu P."/>
            <person name="Tom L."/>
            <person name="Singh A."/>
            <person name="Thomas B.C."/>
            <person name="Baker B.J."/>
            <person name="Piceno Y.M."/>
            <person name="Andersen G.L."/>
            <person name="Banfield J.F."/>
        </authorList>
    </citation>
    <scope>NUCLEOTIDE SEQUENCE [LARGE SCALE GENOMIC DNA]</scope>
    <source>
        <strain evidence="7">46_16</strain>
    </source>
</reference>
<evidence type="ECO:0000256" key="2">
    <source>
        <dbReference type="ARBA" id="ARBA00022475"/>
    </source>
</evidence>
<evidence type="ECO:0000256" key="1">
    <source>
        <dbReference type="ARBA" id="ARBA00004533"/>
    </source>
</evidence>
<evidence type="ECO:0000256" key="3">
    <source>
        <dbReference type="ARBA" id="ARBA00022519"/>
    </source>
</evidence>
<organism evidence="7 8">
    <name type="scientific">Anaerolinea thermophila</name>
    <dbReference type="NCBI Taxonomy" id="167964"/>
    <lineage>
        <taxon>Bacteria</taxon>
        <taxon>Bacillati</taxon>
        <taxon>Chloroflexota</taxon>
        <taxon>Anaerolineae</taxon>
        <taxon>Anaerolineales</taxon>
        <taxon>Anaerolineaceae</taxon>
        <taxon>Anaerolinea</taxon>
    </lineage>
</organism>